<keyword evidence="2" id="KW-0472">Membrane</keyword>
<evidence type="ECO:0000256" key="1">
    <source>
        <dbReference type="SAM" id="MobiDB-lite"/>
    </source>
</evidence>
<protein>
    <submittedName>
        <fullName evidence="4">Uncharacterized protein</fullName>
    </submittedName>
</protein>
<keyword evidence="2" id="KW-0812">Transmembrane</keyword>
<feature type="compositionally biased region" description="Polar residues" evidence="1">
    <location>
        <begin position="21"/>
        <end position="35"/>
    </location>
</feature>
<feature type="transmembrane region" description="Helical" evidence="2">
    <location>
        <begin position="393"/>
        <end position="412"/>
    </location>
</feature>
<evidence type="ECO:0000256" key="2">
    <source>
        <dbReference type="SAM" id="Phobius"/>
    </source>
</evidence>
<sequence length="414" mass="44676">MKFCTTTFFALLAASLSTSHAEPSYTTANPRSSLRNLKKDDNKDNKKKDDKDVVISRECELEIDTGTEVEFKCKSKDKSDLLKTTDKIKYKCSYDEKGLKIKVKYEQEVKSETPDSPSPSVNAEDQNVTVAGAGGRSLAEQKQTTETEYEVVFDRLIEYAKPDGVIPASATAQAYNFDEDSTVSSIDLTKMAPFSKVKMEPNGDIKFQISTLDKVATFFFTISPGGDGAEVTANKMKIDVDIKGYQWQQRASNMAVLANVESGTEVDIDYEDDQQVVQPASVAVRFGTSTIDTTILRPFGEFTWARDAVVYTVSNSTDVTDAPILVSSAQAGDVTAPTNDTAVGVASTTIQVVATSASDGSDNMAFSFVGPGAQMAEEIFWDPEAGIGYAPSGAFGFGLTGVCGMMLALIFGSF</sequence>
<organism evidence="4 5">
    <name type="scientific">Cylindrotheca closterium</name>
    <dbReference type="NCBI Taxonomy" id="2856"/>
    <lineage>
        <taxon>Eukaryota</taxon>
        <taxon>Sar</taxon>
        <taxon>Stramenopiles</taxon>
        <taxon>Ochrophyta</taxon>
        <taxon>Bacillariophyta</taxon>
        <taxon>Bacillariophyceae</taxon>
        <taxon>Bacillariophycidae</taxon>
        <taxon>Bacillariales</taxon>
        <taxon>Bacillariaceae</taxon>
        <taxon>Cylindrotheca</taxon>
    </lineage>
</organism>
<feature type="signal peptide" evidence="3">
    <location>
        <begin position="1"/>
        <end position="21"/>
    </location>
</feature>
<accession>A0AAD2JNV0</accession>
<dbReference type="EMBL" id="CAKOGP040002314">
    <property type="protein sequence ID" value="CAJ1967212.1"/>
    <property type="molecule type" value="Genomic_DNA"/>
</dbReference>
<evidence type="ECO:0000313" key="4">
    <source>
        <dbReference type="EMBL" id="CAJ1967212.1"/>
    </source>
</evidence>
<keyword evidence="5" id="KW-1185">Reference proteome</keyword>
<feature type="chain" id="PRO_5041941612" evidence="3">
    <location>
        <begin position="22"/>
        <end position="414"/>
    </location>
</feature>
<dbReference type="Proteomes" id="UP001295423">
    <property type="component" value="Unassembled WGS sequence"/>
</dbReference>
<evidence type="ECO:0000256" key="3">
    <source>
        <dbReference type="SAM" id="SignalP"/>
    </source>
</evidence>
<name>A0AAD2JNV0_9STRA</name>
<dbReference type="AlphaFoldDB" id="A0AAD2JNV0"/>
<proteinExistence type="predicted"/>
<evidence type="ECO:0000313" key="5">
    <source>
        <dbReference type="Proteomes" id="UP001295423"/>
    </source>
</evidence>
<feature type="region of interest" description="Disordered" evidence="1">
    <location>
        <begin position="21"/>
        <end position="51"/>
    </location>
</feature>
<feature type="compositionally biased region" description="Basic and acidic residues" evidence="1">
    <location>
        <begin position="37"/>
        <end position="51"/>
    </location>
</feature>
<keyword evidence="2" id="KW-1133">Transmembrane helix</keyword>
<reference evidence="4" key="1">
    <citation type="submission" date="2023-08" db="EMBL/GenBank/DDBJ databases">
        <authorList>
            <person name="Audoor S."/>
            <person name="Bilcke G."/>
        </authorList>
    </citation>
    <scope>NUCLEOTIDE SEQUENCE</scope>
</reference>
<comment type="caution">
    <text evidence="4">The sequence shown here is derived from an EMBL/GenBank/DDBJ whole genome shotgun (WGS) entry which is preliminary data.</text>
</comment>
<gene>
    <name evidence="4" type="ORF">CYCCA115_LOCUS22668</name>
</gene>
<keyword evidence="3" id="KW-0732">Signal</keyword>